<evidence type="ECO:0000256" key="1">
    <source>
        <dbReference type="ARBA" id="ARBA00022730"/>
    </source>
</evidence>
<dbReference type="GO" id="GO:0072344">
    <property type="term" value="P:rescue of stalled ribosome"/>
    <property type="evidence" value="ECO:0007669"/>
    <property type="project" value="UniProtKB-UniRule"/>
</dbReference>
<dbReference type="GO" id="GO:0140664">
    <property type="term" value="F:ATP-dependent DNA damage sensor activity"/>
    <property type="evidence" value="ECO:0007669"/>
    <property type="project" value="InterPro"/>
</dbReference>
<evidence type="ECO:0000256" key="2">
    <source>
        <dbReference type="ARBA" id="ARBA00022741"/>
    </source>
</evidence>
<evidence type="ECO:0000313" key="10">
    <source>
        <dbReference type="EMBL" id="PRY28529.1"/>
    </source>
</evidence>
<comment type="caution">
    <text evidence="10">The sequence shown here is derived from an EMBL/GenBank/DDBJ whole genome shotgun (WGS) entry which is preliminary data.</text>
</comment>
<keyword evidence="7" id="KW-0540">Nuclease</keyword>
<dbReference type="SMART" id="SM00534">
    <property type="entry name" value="MUTSac"/>
    <property type="match status" value="1"/>
</dbReference>
<dbReference type="InterPro" id="IPR036187">
    <property type="entry name" value="DNA_mismatch_repair_MutS_sf"/>
</dbReference>
<feature type="binding site" evidence="7">
    <location>
        <begin position="359"/>
        <end position="366"/>
    </location>
    <ligand>
        <name>ATP</name>
        <dbReference type="ChEBI" id="CHEBI:30616"/>
    </ligand>
</feature>
<reference evidence="10 11" key="1">
    <citation type="submission" date="2018-03" db="EMBL/GenBank/DDBJ databases">
        <title>Genomic Encyclopedia of Archaeal and Bacterial Type Strains, Phase II (KMG-II): from individual species to whole genera.</title>
        <authorList>
            <person name="Goeker M."/>
        </authorList>
    </citation>
    <scope>NUCLEOTIDE SEQUENCE [LARGE SCALE GENOMIC DNA]</scope>
    <source>
        <strain evidence="10 11">DSM 28354</strain>
    </source>
</reference>
<dbReference type="GO" id="GO:0004519">
    <property type="term" value="F:endonuclease activity"/>
    <property type="evidence" value="ECO:0007669"/>
    <property type="project" value="UniProtKB-UniRule"/>
</dbReference>
<dbReference type="GO" id="GO:0006298">
    <property type="term" value="P:mismatch repair"/>
    <property type="evidence" value="ECO:0007669"/>
    <property type="project" value="InterPro"/>
</dbReference>
<dbReference type="SMART" id="SM00463">
    <property type="entry name" value="SMR"/>
    <property type="match status" value="1"/>
</dbReference>
<organism evidence="10 11">
    <name type="scientific">Spirosoma oryzae</name>
    <dbReference type="NCBI Taxonomy" id="1469603"/>
    <lineage>
        <taxon>Bacteria</taxon>
        <taxon>Pseudomonadati</taxon>
        <taxon>Bacteroidota</taxon>
        <taxon>Cytophagia</taxon>
        <taxon>Cytophagales</taxon>
        <taxon>Cytophagaceae</taxon>
        <taxon>Spirosoma</taxon>
    </lineage>
</organism>
<dbReference type="InterPro" id="IPR027417">
    <property type="entry name" value="P-loop_NTPase"/>
</dbReference>
<proteinExistence type="inferred from homology"/>
<keyword evidence="7" id="KW-0255">Endonuclease</keyword>
<dbReference type="PANTHER" id="PTHR48466:SF2">
    <property type="entry name" value="OS10G0509000 PROTEIN"/>
    <property type="match status" value="1"/>
</dbReference>
<dbReference type="HAMAP" id="MF_00092">
    <property type="entry name" value="MutS2"/>
    <property type="match status" value="1"/>
</dbReference>
<keyword evidence="11" id="KW-1185">Reference proteome</keyword>
<name>A0A2T0S542_9BACT</name>
<dbReference type="EMBL" id="PVTE01000029">
    <property type="protein sequence ID" value="PRY28529.1"/>
    <property type="molecule type" value="Genomic_DNA"/>
</dbReference>
<evidence type="ECO:0000256" key="7">
    <source>
        <dbReference type="HAMAP-Rule" id="MF_00092"/>
    </source>
</evidence>
<evidence type="ECO:0000256" key="5">
    <source>
        <dbReference type="ARBA" id="ARBA00022884"/>
    </source>
</evidence>
<evidence type="ECO:0000256" key="4">
    <source>
        <dbReference type="ARBA" id="ARBA00022840"/>
    </source>
</evidence>
<dbReference type="SMART" id="SM00533">
    <property type="entry name" value="MUTSd"/>
    <property type="match status" value="1"/>
</dbReference>
<dbReference type="Gene3D" id="3.30.1370.110">
    <property type="match status" value="1"/>
</dbReference>
<dbReference type="GO" id="GO:0016887">
    <property type="term" value="F:ATP hydrolysis activity"/>
    <property type="evidence" value="ECO:0007669"/>
    <property type="project" value="InterPro"/>
</dbReference>
<dbReference type="PIRSF" id="PIRSF005814">
    <property type="entry name" value="MutS_YshD"/>
    <property type="match status" value="1"/>
</dbReference>
<comment type="subunit">
    <text evidence="7">Homodimer. Binds to stalled ribosomes, contacting rRNA.</text>
</comment>
<dbReference type="Pfam" id="PF00488">
    <property type="entry name" value="MutS_V"/>
    <property type="match status" value="1"/>
</dbReference>
<protein>
    <recommendedName>
        <fullName evidence="7">Endonuclease MutS2</fullName>
        <ecNumber evidence="7">3.1.-.-</ecNumber>
    </recommendedName>
    <alternativeName>
        <fullName evidence="7">Ribosome-associated protein quality control-upstream factor</fullName>
        <shortName evidence="7">RQC-upstream factor</shortName>
        <shortName evidence="7">RqcU</shortName>
        <ecNumber evidence="7">3.6.4.-</ecNumber>
    </alternativeName>
</protein>
<dbReference type="InterPro" id="IPR045076">
    <property type="entry name" value="MutS"/>
</dbReference>
<dbReference type="PROSITE" id="PS50828">
    <property type="entry name" value="SMR"/>
    <property type="match status" value="1"/>
</dbReference>
<dbReference type="GO" id="GO:0030983">
    <property type="term" value="F:mismatched DNA binding"/>
    <property type="evidence" value="ECO:0007669"/>
    <property type="project" value="InterPro"/>
</dbReference>
<keyword evidence="4 7" id="KW-0067">ATP-binding</keyword>
<evidence type="ECO:0000256" key="3">
    <source>
        <dbReference type="ARBA" id="ARBA00022801"/>
    </source>
</evidence>
<dbReference type="Pfam" id="PF20297">
    <property type="entry name" value="MSSS"/>
    <property type="match status" value="1"/>
</dbReference>
<dbReference type="RefSeq" id="WP_106140290.1">
    <property type="nucleotide sequence ID" value="NZ_PVTE01000029.1"/>
</dbReference>
<dbReference type="EC" id="3.1.-.-" evidence="7"/>
<dbReference type="NCBIfam" id="TIGR01069">
    <property type="entry name" value="mutS2"/>
    <property type="match status" value="1"/>
</dbReference>
<dbReference type="InterPro" id="IPR000432">
    <property type="entry name" value="DNA_mismatch_repair_MutS_C"/>
</dbReference>
<feature type="domain" description="Smr" evidence="9">
    <location>
        <begin position="745"/>
        <end position="820"/>
    </location>
</feature>
<dbReference type="InterPro" id="IPR036063">
    <property type="entry name" value="Smr_dom_sf"/>
</dbReference>
<dbReference type="AlphaFoldDB" id="A0A2T0S542"/>
<dbReference type="Gene3D" id="3.40.50.300">
    <property type="entry name" value="P-loop containing nucleotide triphosphate hydrolases"/>
    <property type="match status" value="1"/>
</dbReference>
<sequence length="820" mass="92551">MLYPTTLEHKLGFDTIRQRLKEACISPLGQDYVDKIRFTDNSQLIDKLLRQTDEFRQIVQFETDFPSSNYIDIRAHLSRARVEGLALSEAEFFDIKLALRTVQDCFRFLAKRAETNAFPYLRELAQMGGTGATGVDKKLTDAIERVIDDRGLVRDSASPELASIRRRIISEQANLRKRLDSILRQARQNGWIPDDLSLTVRGGRLVIPIAAEHKRKIKGFVHDESQTGQTVFLEPAEVFDANNEIRELEYEERREIHRILLALTDQLRPHLEEVRKAVNFLAQIDFIRAKAKLALQLDAVLPKLVDRPLIDWTNARHPLLFLSFQKPVPNADGSPGERKSVVPLSVRLDEKARILIISGPNAGGKSVALKTIGLIQYMLQCGMLVPMADFSEMGVFQNLFIDIGDEQSLENDLSTYSSHLTAMKQFVIGANKRTLFLIDEFGTGTEPGLGGAIAESILEELNKSAAYGVINTHYTNLKVFADKTPGLVNGAMRFDGEHLEPLYQLEIGRPGSSFAFEIAQKIGLPKGVIERAKEKLGNQQVNFEKLLKELDIERRVFAEKNLEIGINQRKAAQQLAEYTALKTRLDNEQKQLINDAKQKAKSLVQEANQRIENTIREIKENKAEREPTKQVRQELEKFDRTQLQPEALIVEKPQAVEDEFETDGGVIGVGSYVRIAGQNAIGQVQSMRGKDAEVRIGDLKSNVKLNRLEKVSRKEFRNATEKKDDTPRSRGMDINEKMQNFNFNLDIRGKRGEEAIGEVDRFVDDALMLGFPELRIVHGKGDGILRTLVRNHLRGYKQVARMADEHADRGGAGVTVVTMK</sequence>
<dbReference type="InterPro" id="IPR046893">
    <property type="entry name" value="MSSS"/>
</dbReference>
<keyword evidence="6 7" id="KW-0238">DNA-binding</keyword>
<keyword evidence="3 7" id="KW-0378">Hydrolase</keyword>
<dbReference type="OrthoDB" id="9808166at2"/>
<comment type="function">
    <text evidence="7">Endonuclease that is involved in the suppression of homologous recombination and thus may have a key role in the control of bacterial genetic diversity.</text>
</comment>
<gene>
    <name evidence="7" type="primary">mutS2</name>
    <name evidence="7" type="synonym">rqcU</name>
    <name evidence="10" type="ORF">CLV58_1298</name>
</gene>
<keyword evidence="1 7" id="KW-0699">rRNA-binding</keyword>
<keyword evidence="5 7" id="KW-0694">RNA-binding</keyword>
<keyword evidence="2 7" id="KW-0547">Nucleotide-binding</keyword>
<dbReference type="PANTHER" id="PTHR48466">
    <property type="entry name" value="OS10G0509000 PROTEIN-RELATED"/>
    <property type="match status" value="1"/>
</dbReference>
<dbReference type="Pfam" id="PF01713">
    <property type="entry name" value="Smr"/>
    <property type="match status" value="1"/>
</dbReference>
<dbReference type="EC" id="3.6.4.-" evidence="7"/>
<dbReference type="GO" id="GO:0019843">
    <property type="term" value="F:rRNA binding"/>
    <property type="evidence" value="ECO:0007669"/>
    <property type="project" value="UniProtKB-UniRule"/>
</dbReference>
<dbReference type="GO" id="GO:0043023">
    <property type="term" value="F:ribosomal large subunit binding"/>
    <property type="evidence" value="ECO:0007669"/>
    <property type="project" value="UniProtKB-UniRule"/>
</dbReference>
<feature type="coiled-coil region" evidence="8">
    <location>
        <begin position="529"/>
        <end position="624"/>
    </location>
</feature>
<dbReference type="GO" id="GO:0045910">
    <property type="term" value="P:negative regulation of DNA recombination"/>
    <property type="evidence" value="ECO:0007669"/>
    <property type="project" value="InterPro"/>
</dbReference>
<accession>A0A2T0S542</accession>
<dbReference type="InterPro" id="IPR007696">
    <property type="entry name" value="DNA_mismatch_repair_MutS_core"/>
</dbReference>
<evidence type="ECO:0000259" key="9">
    <source>
        <dbReference type="PROSITE" id="PS50828"/>
    </source>
</evidence>
<dbReference type="FunFam" id="3.40.50.300:FF:001531">
    <property type="entry name" value="Endonuclease MutS2"/>
    <property type="match status" value="1"/>
</dbReference>
<dbReference type="Proteomes" id="UP000238375">
    <property type="component" value="Unassembled WGS sequence"/>
</dbReference>
<dbReference type="SUPFAM" id="SSF48334">
    <property type="entry name" value="DNA repair protein MutS, domain III"/>
    <property type="match status" value="1"/>
</dbReference>
<comment type="function">
    <text evidence="7">Acts as a ribosome collision sensor, splitting the ribosome into its 2 subunits. Detects stalled/collided 70S ribosomes which it binds and splits by an ATP-hydrolysis driven conformational change. Acts upstream of the ribosome quality control system (RQC), a ribosome-associated complex that mediates the extraction of incompletely synthesized nascent chains from stalled ribosomes and their subsequent degradation. Probably generates substrates for RQC.</text>
</comment>
<evidence type="ECO:0000313" key="11">
    <source>
        <dbReference type="Proteomes" id="UP000238375"/>
    </source>
</evidence>
<evidence type="ECO:0000256" key="6">
    <source>
        <dbReference type="ARBA" id="ARBA00023125"/>
    </source>
</evidence>
<evidence type="ECO:0000256" key="8">
    <source>
        <dbReference type="SAM" id="Coils"/>
    </source>
</evidence>
<dbReference type="SUPFAM" id="SSF52540">
    <property type="entry name" value="P-loop containing nucleoside triphosphate hydrolases"/>
    <property type="match status" value="1"/>
</dbReference>
<keyword evidence="8" id="KW-0175">Coiled coil</keyword>
<comment type="similarity">
    <text evidence="7">Belongs to the DNA mismatch repair MutS family. MutS2 subfamily.</text>
</comment>
<dbReference type="InterPro" id="IPR005747">
    <property type="entry name" value="MutS2"/>
</dbReference>
<dbReference type="InterPro" id="IPR002625">
    <property type="entry name" value="Smr_dom"/>
</dbReference>
<dbReference type="GO" id="GO:0005524">
    <property type="term" value="F:ATP binding"/>
    <property type="evidence" value="ECO:0007669"/>
    <property type="project" value="UniProtKB-UniRule"/>
</dbReference>